<keyword evidence="3" id="KW-1185">Reference proteome</keyword>
<evidence type="ECO:0000256" key="1">
    <source>
        <dbReference type="SAM" id="MobiDB-lite"/>
    </source>
</evidence>
<organism evidence="2 3">
    <name type="scientific">Culter alburnus</name>
    <name type="common">Topmouth culter</name>
    <dbReference type="NCBI Taxonomy" id="194366"/>
    <lineage>
        <taxon>Eukaryota</taxon>
        <taxon>Metazoa</taxon>
        <taxon>Chordata</taxon>
        <taxon>Craniata</taxon>
        <taxon>Vertebrata</taxon>
        <taxon>Euteleostomi</taxon>
        <taxon>Actinopterygii</taxon>
        <taxon>Neopterygii</taxon>
        <taxon>Teleostei</taxon>
        <taxon>Ostariophysi</taxon>
        <taxon>Cypriniformes</taxon>
        <taxon>Xenocyprididae</taxon>
        <taxon>Xenocypridinae</taxon>
        <taxon>Culter</taxon>
    </lineage>
</organism>
<name>A0AAW2AGT7_CULAL</name>
<dbReference type="Proteomes" id="UP001479290">
    <property type="component" value="Unassembled WGS sequence"/>
</dbReference>
<protein>
    <submittedName>
        <fullName evidence="2">Uncharacterized protein</fullName>
    </submittedName>
</protein>
<comment type="caution">
    <text evidence="2">The sequence shown here is derived from an EMBL/GenBank/DDBJ whole genome shotgun (WGS) entry which is preliminary data.</text>
</comment>
<reference evidence="2 3" key="1">
    <citation type="submission" date="2024-05" db="EMBL/GenBank/DDBJ databases">
        <title>A high-quality chromosomal-level genome assembly of Topmouth culter (Culter alburnus).</title>
        <authorList>
            <person name="Zhao H."/>
        </authorList>
    </citation>
    <scope>NUCLEOTIDE SEQUENCE [LARGE SCALE GENOMIC DNA]</scope>
    <source>
        <strain evidence="2">CATC2023</strain>
        <tissue evidence="2">Muscle</tissue>
    </source>
</reference>
<evidence type="ECO:0000313" key="3">
    <source>
        <dbReference type="Proteomes" id="UP001479290"/>
    </source>
</evidence>
<dbReference type="EMBL" id="JAWDJR010000007">
    <property type="protein sequence ID" value="KAK9971951.1"/>
    <property type="molecule type" value="Genomic_DNA"/>
</dbReference>
<gene>
    <name evidence="2" type="ORF">ABG768_025289</name>
</gene>
<sequence>SRVNTEAEKGGCGGRETGITRKMVQKVFTGGSFRPIHAHSQTRHGLSMQRES</sequence>
<dbReference type="AlphaFoldDB" id="A0AAW2AGT7"/>
<evidence type="ECO:0000313" key="2">
    <source>
        <dbReference type="EMBL" id="KAK9971951.1"/>
    </source>
</evidence>
<proteinExistence type="predicted"/>
<accession>A0AAW2AGT7</accession>
<feature type="non-terminal residue" evidence="2">
    <location>
        <position position="1"/>
    </location>
</feature>
<feature type="region of interest" description="Disordered" evidence="1">
    <location>
        <begin position="33"/>
        <end position="52"/>
    </location>
</feature>